<dbReference type="AlphaFoldDB" id="A0AAV4JIZ6"/>
<proteinExistence type="predicted"/>
<name>A0AAV4JIZ6_9GAST</name>
<accession>A0AAV4JIZ6</accession>
<reference evidence="2 3" key="1">
    <citation type="journal article" date="2021" name="Elife">
        <title>Chloroplast acquisition without the gene transfer in kleptoplastic sea slugs, Plakobranchus ocellatus.</title>
        <authorList>
            <person name="Maeda T."/>
            <person name="Takahashi S."/>
            <person name="Yoshida T."/>
            <person name="Shimamura S."/>
            <person name="Takaki Y."/>
            <person name="Nagai Y."/>
            <person name="Toyoda A."/>
            <person name="Suzuki Y."/>
            <person name="Arimoto A."/>
            <person name="Ishii H."/>
            <person name="Satoh N."/>
            <person name="Nishiyama T."/>
            <person name="Hasebe M."/>
            <person name="Maruyama T."/>
            <person name="Minagawa J."/>
            <person name="Obokata J."/>
            <person name="Shigenobu S."/>
        </authorList>
    </citation>
    <scope>NUCLEOTIDE SEQUENCE [LARGE SCALE GENOMIC DNA]</scope>
</reference>
<protein>
    <submittedName>
        <fullName evidence="2">Uncharacterized protein</fullName>
    </submittedName>
</protein>
<feature type="region of interest" description="Disordered" evidence="1">
    <location>
        <begin position="1"/>
        <end position="77"/>
    </location>
</feature>
<dbReference type="Proteomes" id="UP000762676">
    <property type="component" value="Unassembled WGS sequence"/>
</dbReference>
<evidence type="ECO:0000313" key="2">
    <source>
        <dbReference type="EMBL" id="GFS22654.1"/>
    </source>
</evidence>
<sequence length="534" mass="59265">MSCPGQSITERQGCQKEQSPANIEMTCSTDKKETVSSTGPPSSTSSPKDATASNGGLASTTNASNLSDSDVDKGSSTPEKMFLSRLLDSPVTETTTGLVYKNRSVATCNGVLSEHILPWTIQAPLKSLFTNPTDVASLDEIVSTSVAVYRFPGPSQPFAKGSECILSSRRDCKKEWLISRPDLESMCRDGGIAYHQTKSPLARNIFDNIYCFICYFGLDDYSKPVLKHIPSERTFMLSLLASLTSTGAITLEVVTGEKLAIWKSAQCSVSAEEKGGGKCHRDQCGESYELRPDGVCRMLFRVEFAFTGEECPYQNSKETTETFLSILTCYMKTYENAEIDNESIQFDEVVDKRMNTSLVRMRALAYYPYFKYGERRQARILRELMMLIHRANFCCDPHPRPSVCVDSSCRLGGLKVPSLNSFLARVDSINSEVASNRSVIICVESLKLSLWQDGLNLRCLQEPVFVSLLPFYHRAANVSCLGDHVQRHADDGQQRRMCNRSNRGFGGLWLVLSLFALVCAEVNPRGVIGRSDWP</sequence>
<keyword evidence="3" id="KW-1185">Reference proteome</keyword>
<feature type="compositionally biased region" description="Polar residues" evidence="1">
    <location>
        <begin position="1"/>
        <end position="28"/>
    </location>
</feature>
<feature type="compositionally biased region" description="Low complexity" evidence="1">
    <location>
        <begin position="35"/>
        <end position="47"/>
    </location>
</feature>
<gene>
    <name evidence="2" type="ORF">ElyMa_006956900</name>
</gene>
<evidence type="ECO:0000313" key="3">
    <source>
        <dbReference type="Proteomes" id="UP000762676"/>
    </source>
</evidence>
<dbReference type="EMBL" id="BMAT01013903">
    <property type="protein sequence ID" value="GFS22654.1"/>
    <property type="molecule type" value="Genomic_DNA"/>
</dbReference>
<comment type="caution">
    <text evidence="2">The sequence shown here is derived from an EMBL/GenBank/DDBJ whole genome shotgun (WGS) entry which is preliminary data.</text>
</comment>
<evidence type="ECO:0000256" key="1">
    <source>
        <dbReference type="SAM" id="MobiDB-lite"/>
    </source>
</evidence>
<organism evidence="2 3">
    <name type="scientific">Elysia marginata</name>
    <dbReference type="NCBI Taxonomy" id="1093978"/>
    <lineage>
        <taxon>Eukaryota</taxon>
        <taxon>Metazoa</taxon>
        <taxon>Spiralia</taxon>
        <taxon>Lophotrochozoa</taxon>
        <taxon>Mollusca</taxon>
        <taxon>Gastropoda</taxon>
        <taxon>Heterobranchia</taxon>
        <taxon>Euthyneura</taxon>
        <taxon>Panpulmonata</taxon>
        <taxon>Sacoglossa</taxon>
        <taxon>Placobranchoidea</taxon>
        <taxon>Plakobranchidae</taxon>
        <taxon>Elysia</taxon>
    </lineage>
</organism>
<feature type="compositionally biased region" description="Polar residues" evidence="1">
    <location>
        <begin position="51"/>
        <end position="77"/>
    </location>
</feature>